<evidence type="ECO:0000313" key="1">
    <source>
        <dbReference type="EMBL" id="QDU87753.1"/>
    </source>
</evidence>
<dbReference type="SUPFAM" id="SSF50998">
    <property type="entry name" value="Quinoprotein alcohol dehydrogenase-like"/>
    <property type="match status" value="1"/>
</dbReference>
<reference evidence="1 2" key="1">
    <citation type="submission" date="2019-02" db="EMBL/GenBank/DDBJ databases">
        <title>Deep-cultivation of Planctomycetes and their phenomic and genomic characterization uncovers novel biology.</title>
        <authorList>
            <person name="Wiegand S."/>
            <person name="Jogler M."/>
            <person name="Boedeker C."/>
            <person name="Pinto D."/>
            <person name="Vollmers J."/>
            <person name="Rivas-Marin E."/>
            <person name="Kohn T."/>
            <person name="Peeters S.H."/>
            <person name="Heuer A."/>
            <person name="Rast P."/>
            <person name="Oberbeckmann S."/>
            <person name="Bunk B."/>
            <person name="Jeske O."/>
            <person name="Meyerdierks A."/>
            <person name="Storesund J.E."/>
            <person name="Kallscheuer N."/>
            <person name="Luecker S."/>
            <person name="Lage O.M."/>
            <person name="Pohl T."/>
            <person name="Merkel B.J."/>
            <person name="Hornburger P."/>
            <person name="Mueller R.-W."/>
            <person name="Bruemmer F."/>
            <person name="Labrenz M."/>
            <person name="Spormann A.M."/>
            <person name="Op den Camp H."/>
            <person name="Overmann J."/>
            <person name="Amann R."/>
            <person name="Jetten M.S.M."/>
            <person name="Mascher T."/>
            <person name="Medema M.H."/>
            <person name="Devos D.P."/>
            <person name="Kaster A.-K."/>
            <person name="Ovreas L."/>
            <person name="Rohde M."/>
            <person name="Galperin M.Y."/>
            <person name="Jogler C."/>
        </authorList>
    </citation>
    <scope>NUCLEOTIDE SEQUENCE [LARGE SCALE GENOMIC DNA]</scope>
    <source>
        <strain evidence="1 2">Pla175</strain>
    </source>
</reference>
<accession>A0A518D8G5</accession>
<name>A0A518D8G5_9BACT</name>
<dbReference type="KEGG" id="pnd:Pla175_11190"/>
<dbReference type="InterPro" id="IPR011047">
    <property type="entry name" value="Quinoprotein_ADH-like_sf"/>
</dbReference>
<keyword evidence="2" id="KW-1185">Reference proteome</keyword>
<organism evidence="1 2">
    <name type="scientific">Pirellulimonas nuda</name>
    <dbReference type="NCBI Taxonomy" id="2528009"/>
    <lineage>
        <taxon>Bacteria</taxon>
        <taxon>Pseudomonadati</taxon>
        <taxon>Planctomycetota</taxon>
        <taxon>Planctomycetia</taxon>
        <taxon>Pirellulales</taxon>
        <taxon>Lacipirellulaceae</taxon>
        <taxon>Pirellulimonas</taxon>
    </lineage>
</organism>
<evidence type="ECO:0000313" key="2">
    <source>
        <dbReference type="Proteomes" id="UP000317429"/>
    </source>
</evidence>
<sequence length="378" mass="39595">MATEFRRRSISGIGVLLAIFTFTQKSVGLDATGDWRLIDRVQLPPGVEPFGTRVAVHSGGLLASGFYTSPYSTRVFHTTVGSLSPPVELLPTSPPERSFFWYPAISADRILIGDDEEGSPTPGAAYLFDRATNAPIAKLTAPDGVIGRDFWFGQDVALTPDYAVVQAIAFQNPGVYLFDAADGGFVRKIDAPDGVQSIDANQDFVLTGGAATDKAQLYDIATGELLAEFENPNPIPLSPQFGSEVALGDGFAAILAPLPQGGGSVSVFRLDTHELVYTLAMGSSTAGSMDADGRFLIVNGTIYDLPTGRIEATLPYSTAVAIQGNLAMIGVSVYQRVPEPCGLVGVLLALTATMSAAGPRLSRGPALSPTHPAASPCG</sequence>
<dbReference type="RefSeq" id="WP_145281932.1">
    <property type="nucleotide sequence ID" value="NZ_CP036291.1"/>
</dbReference>
<gene>
    <name evidence="1" type="ORF">Pla175_11190</name>
</gene>
<dbReference type="Gene3D" id="2.130.10.10">
    <property type="entry name" value="YVTN repeat-like/Quinoprotein amine dehydrogenase"/>
    <property type="match status" value="1"/>
</dbReference>
<dbReference type="Proteomes" id="UP000317429">
    <property type="component" value="Chromosome"/>
</dbReference>
<dbReference type="AlphaFoldDB" id="A0A518D8G5"/>
<dbReference type="EMBL" id="CP036291">
    <property type="protein sequence ID" value="QDU87753.1"/>
    <property type="molecule type" value="Genomic_DNA"/>
</dbReference>
<protein>
    <submittedName>
        <fullName evidence="1">Uncharacterized protein</fullName>
    </submittedName>
</protein>
<dbReference type="OrthoDB" id="291134at2"/>
<proteinExistence type="predicted"/>
<dbReference type="InterPro" id="IPR015943">
    <property type="entry name" value="WD40/YVTN_repeat-like_dom_sf"/>
</dbReference>